<dbReference type="AlphaFoldDB" id="A0A8S1D3G6"/>
<gene>
    <name evidence="1" type="ORF">CLODIP_2_CD02387</name>
</gene>
<name>A0A8S1D3G6_9INSE</name>
<reference evidence="1 2" key="1">
    <citation type="submission" date="2020-04" db="EMBL/GenBank/DDBJ databases">
        <authorList>
            <person name="Alioto T."/>
            <person name="Alioto T."/>
            <person name="Gomez Garrido J."/>
        </authorList>
    </citation>
    <scope>NUCLEOTIDE SEQUENCE [LARGE SCALE GENOMIC DNA]</scope>
</reference>
<accession>A0A8S1D3G6</accession>
<proteinExistence type="predicted"/>
<dbReference type="EMBL" id="CADEPI010000102">
    <property type="protein sequence ID" value="CAB3374651.1"/>
    <property type="molecule type" value="Genomic_DNA"/>
</dbReference>
<organism evidence="1 2">
    <name type="scientific">Cloeon dipterum</name>
    <dbReference type="NCBI Taxonomy" id="197152"/>
    <lineage>
        <taxon>Eukaryota</taxon>
        <taxon>Metazoa</taxon>
        <taxon>Ecdysozoa</taxon>
        <taxon>Arthropoda</taxon>
        <taxon>Hexapoda</taxon>
        <taxon>Insecta</taxon>
        <taxon>Pterygota</taxon>
        <taxon>Palaeoptera</taxon>
        <taxon>Ephemeroptera</taxon>
        <taxon>Pisciforma</taxon>
        <taxon>Baetidae</taxon>
        <taxon>Cloeon</taxon>
    </lineage>
</organism>
<protein>
    <submittedName>
        <fullName evidence="1">Uncharacterized protein</fullName>
    </submittedName>
</protein>
<evidence type="ECO:0000313" key="1">
    <source>
        <dbReference type="EMBL" id="CAB3374651.1"/>
    </source>
</evidence>
<dbReference type="Proteomes" id="UP000494165">
    <property type="component" value="Unassembled WGS sequence"/>
</dbReference>
<sequence>MMLSQGAAAGQSAGIQMKCLYCGLPDCNLEKIYKRTGTGPKYICFYCEFTERFTVVDLAKKIGVSSTYLKSQIENMEFFKTFYIERGIDVNNAPLGYLELEICEFSSSKELETVENQPDDVAEPSGHEPECSYCWEKSTDLENILDTFDGKSHLICQECQLLFIVESFFYRFSVAKLVEKMKENGFEPVPGKKKVLSKLIQYLK</sequence>
<evidence type="ECO:0000313" key="2">
    <source>
        <dbReference type="Proteomes" id="UP000494165"/>
    </source>
</evidence>
<comment type="caution">
    <text evidence="1">The sequence shown here is derived from an EMBL/GenBank/DDBJ whole genome shotgun (WGS) entry which is preliminary data.</text>
</comment>
<dbReference type="OrthoDB" id="3269380at2759"/>
<keyword evidence="2" id="KW-1185">Reference proteome</keyword>